<dbReference type="PANTHER" id="PTHR16356">
    <property type="entry name" value="TRANSMEMBRANE AND COILED-COIL DOMAIN-CONTAINING PROTEIN 6 TMCO6"/>
    <property type="match status" value="1"/>
</dbReference>
<organism evidence="1">
    <name type="scientific">Ornithodoros turicata</name>
    <dbReference type="NCBI Taxonomy" id="34597"/>
    <lineage>
        <taxon>Eukaryota</taxon>
        <taxon>Metazoa</taxon>
        <taxon>Ecdysozoa</taxon>
        <taxon>Arthropoda</taxon>
        <taxon>Chelicerata</taxon>
        <taxon>Arachnida</taxon>
        <taxon>Acari</taxon>
        <taxon>Parasitiformes</taxon>
        <taxon>Ixodida</taxon>
        <taxon>Ixodoidea</taxon>
        <taxon>Argasidae</taxon>
        <taxon>Ornithodorinae</taxon>
        <taxon>Ornithodoros</taxon>
    </lineage>
</organism>
<name>A0A2R5LLN7_9ACAR</name>
<dbReference type="SUPFAM" id="SSF48371">
    <property type="entry name" value="ARM repeat"/>
    <property type="match status" value="1"/>
</dbReference>
<sequence>MAEEIRKNIRRIIQGNRKEDRERRINDRRALEYEEQMTLDEFCSLLQAMKSRRKDTSYWRSIKNTLALGDDYCDKFVKSEGAFSMLMSAFLCSDASTQVQATGCIANLASSVQVAPRVCSAAAPYLLTFLAGSYNILQDCAAVALGNLALNGCCEQLGAMGFLCVTASVLKSPYEFVVHSCLISIECYTFSAAISSRHIEETELLENLLLVIKAGFLSEPCQILFNVYARVEDLKVSEELSASICQAILDFYPELDCTSADDIMFLTAMQRCLAAMAAASPQVGEQVAVGLLKIDVLRACLLSPYSHLRKECIWLINNITPWLPSLDDPTAHALGMALYMFARDKKQPFAENILCSHLGKYLMESFDTETDEK</sequence>
<evidence type="ECO:0000313" key="1">
    <source>
        <dbReference type="EMBL" id="MBY10434.1"/>
    </source>
</evidence>
<dbReference type="InterPro" id="IPR011989">
    <property type="entry name" value="ARM-like"/>
</dbReference>
<proteinExistence type="predicted"/>
<dbReference type="Gene3D" id="1.25.10.10">
    <property type="entry name" value="Leucine-rich Repeat Variant"/>
    <property type="match status" value="1"/>
</dbReference>
<protein>
    <submittedName>
        <fullName evidence="1">Uncharacterized protein</fullName>
    </submittedName>
</protein>
<dbReference type="InterPro" id="IPR016024">
    <property type="entry name" value="ARM-type_fold"/>
</dbReference>
<accession>A0A2R5LLN7</accession>
<dbReference type="PANTHER" id="PTHR16356:SF1">
    <property type="entry name" value="TRANSMEMBRANE AND COILED-COIL DOMAIN-CONTAINING PROTEIN 6"/>
    <property type="match status" value="1"/>
</dbReference>
<dbReference type="EMBL" id="GGLE01006308">
    <property type="protein sequence ID" value="MBY10434.1"/>
    <property type="molecule type" value="Transcribed_RNA"/>
</dbReference>
<reference evidence="1" key="1">
    <citation type="submission" date="2018-03" db="EMBL/GenBank/DDBJ databases">
        <title>The relapsing fever spirochete Borrelia turicatae persists in the highly oxidative environment of its soft-bodied tick vector.</title>
        <authorList>
            <person name="Bourret T.J."/>
            <person name="Boyle W.K."/>
            <person name="Valenzuela J.G."/>
            <person name="Oliveira F."/>
            <person name="Lopez J.E."/>
        </authorList>
    </citation>
    <scope>NUCLEOTIDE SEQUENCE</scope>
    <source>
        <strain evidence="1">Kansas strain/isolate</strain>
        <tissue evidence="1">Salivary glands</tissue>
    </source>
</reference>
<dbReference type="AlphaFoldDB" id="A0A2R5LLN7"/>